<dbReference type="GO" id="GO:0031080">
    <property type="term" value="C:nuclear pore outer ring"/>
    <property type="evidence" value="ECO:0007669"/>
    <property type="project" value="TreeGrafter"/>
</dbReference>
<keyword evidence="7 9" id="KW-0906">Nuclear pore complex</keyword>
<name>A0AAD8IGM3_9APIA</name>
<evidence type="ECO:0000313" key="11">
    <source>
        <dbReference type="EMBL" id="KAK1384818.1"/>
    </source>
</evidence>
<proteinExistence type="inferred from homology"/>
<dbReference type="InterPro" id="IPR011502">
    <property type="entry name" value="Nucleoporin_Nup85"/>
</dbReference>
<keyword evidence="10" id="KW-1133">Transmembrane helix</keyword>
<comment type="subcellular location">
    <subcellularLocation>
        <location evidence="1 9">Nucleus</location>
        <location evidence="1 9">Nuclear pore complex</location>
    </subcellularLocation>
</comment>
<keyword evidence="5 9" id="KW-0653">Protein transport</keyword>
<evidence type="ECO:0000256" key="1">
    <source>
        <dbReference type="ARBA" id="ARBA00004567"/>
    </source>
</evidence>
<evidence type="ECO:0000256" key="2">
    <source>
        <dbReference type="ARBA" id="ARBA00005573"/>
    </source>
</evidence>
<evidence type="ECO:0000256" key="3">
    <source>
        <dbReference type="ARBA" id="ARBA00022448"/>
    </source>
</evidence>
<keyword evidence="8 9" id="KW-0539">Nucleus</keyword>
<evidence type="ECO:0000256" key="7">
    <source>
        <dbReference type="ARBA" id="ARBA00023132"/>
    </source>
</evidence>
<accession>A0AAD8IGM3</accession>
<evidence type="ECO:0000256" key="4">
    <source>
        <dbReference type="ARBA" id="ARBA00022816"/>
    </source>
</evidence>
<keyword evidence="10" id="KW-0812">Transmembrane</keyword>
<evidence type="ECO:0000256" key="6">
    <source>
        <dbReference type="ARBA" id="ARBA00023010"/>
    </source>
</evidence>
<feature type="transmembrane region" description="Helical" evidence="10">
    <location>
        <begin position="6"/>
        <end position="29"/>
    </location>
</feature>
<protein>
    <recommendedName>
        <fullName evidence="9">Nuclear pore complex protein Nup85</fullName>
    </recommendedName>
</protein>
<dbReference type="AlphaFoldDB" id="A0AAD8IGM3"/>
<reference evidence="11" key="2">
    <citation type="submission" date="2023-05" db="EMBL/GenBank/DDBJ databases">
        <authorList>
            <person name="Schelkunov M.I."/>
        </authorList>
    </citation>
    <scope>NUCLEOTIDE SEQUENCE</scope>
    <source>
        <strain evidence="11">Hsosn_3</strain>
        <tissue evidence="11">Leaf</tissue>
    </source>
</reference>
<keyword evidence="4 9" id="KW-0509">mRNA transport</keyword>
<evidence type="ECO:0000313" key="12">
    <source>
        <dbReference type="Proteomes" id="UP001237642"/>
    </source>
</evidence>
<evidence type="ECO:0000256" key="9">
    <source>
        <dbReference type="RuleBase" id="RU365073"/>
    </source>
</evidence>
<keyword evidence="12" id="KW-1185">Reference proteome</keyword>
<dbReference type="GO" id="GO:0006606">
    <property type="term" value="P:protein import into nucleus"/>
    <property type="evidence" value="ECO:0007669"/>
    <property type="project" value="TreeGrafter"/>
</dbReference>
<dbReference type="GO" id="GO:0045893">
    <property type="term" value="P:positive regulation of DNA-templated transcription"/>
    <property type="evidence" value="ECO:0007669"/>
    <property type="project" value="TreeGrafter"/>
</dbReference>
<dbReference type="GO" id="GO:0006406">
    <property type="term" value="P:mRNA export from nucleus"/>
    <property type="evidence" value="ECO:0007669"/>
    <property type="project" value="TreeGrafter"/>
</dbReference>
<keyword evidence="9 10" id="KW-0472">Membrane</keyword>
<dbReference type="PANTHER" id="PTHR13373">
    <property type="entry name" value="FROUNT PROTEIN-RELATED"/>
    <property type="match status" value="1"/>
</dbReference>
<dbReference type="Pfam" id="PF07575">
    <property type="entry name" value="Nucleopor_Nup85"/>
    <property type="match status" value="1"/>
</dbReference>
<evidence type="ECO:0000256" key="8">
    <source>
        <dbReference type="ARBA" id="ARBA00023242"/>
    </source>
</evidence>
<evidence type="ECO:0000256" key="5">
    <source>
        <dbReference type="ARBA" id="ARBA00022927"/>
    </source>
</evidence>
<comment type="caution">
    <text evidence="11">The sequence shown here is derived from an EMBL/GenBank/DDBJ whole genome shotgun (WGS) entry which is preliminary data.</text>
</comment>
<comment type="similarity">
    <text evidence="2 9">Belongs to the nucleoporin Nup85 family.</text>
</comment>
<comment type="function">
    <text evidence="9">Functions as a component of the nuclear pore complex (NPC).</text>
</comment>
<gene>
    <name evidence="11" type="ORF">POM88_022553</name>
</gene>
<dbReference type="EMBL" id="JAUIZM010000005">
    <property type="protein sequence ID" value="KAK1384818.1"/>
    <property type="molecule type" value="Genomic_DNA"/>
</dbReference>
<evidence type="ECO:0000256" key="10">
    <source>
        <dbReference type="SAM" id="Phobius"/>
    </source>
</evidence>
<dbReference type="PANTHER" id="PTHR13373:SF21">
    <property type="entry name" value="NUCLEAR PORE COMPLEX PROTEIN NUP85"/>
    <property type="match status" value="1"/>
</dbReference>
<comment type="subunit">
    <text evidence="9">Component of the nuclear pore complex (NPC).</text>
</comment>
<dbReference type="GO" id="GO:0017056">
    <property type="term" value="F:structural constituent of nuclear pore"/>
    <property type="evidence" value="ECO:0007669"/>
    <property type="project" value="TreeGrafter"/>
</dbReference>
<dbReference type="Proteomes" id="UP001237642">
    <property type="component" value="Unassembled WGS sequence"/>
</dbReference>
<dbReference type="GO" id="GO:0031965">
    <property type="term" value="C:nuclear membrane"/>
    <property type="evidence" value="ECO:0007669"/>
    <property type="project" value="UniProtKB-UniRule"/>
</dbReference>
<organism evidence="11 12">
    <name type="scientific">Heracleum sosnowskyi</name>
    <dbReference type="NCBI Taxonomy" id="360622"/>
    <lineage>
        <taxon>Eukaryota</taxon>
        <taxon>Viridiplantae</taxon>
        <taxon>Streptophyta</taxon>
        <taxon>Embryophyta</taxon>
        <taxon>Tracheophyta</taxon>
        <taxon>Spermatophyta</taxon>
        <taxon>Magnoliopsida</taxon>
        <taxon>eudicotyledons</taxon>
        <taxon>Gunneridae</taxon>
        <taxon>Pentapetalae</taxon>
        <taxon>asterids</taxon>
        <taxon>campanulids</taxon>
        <taxon>Apiales</taxon>
        <taxon>Apiaceae</taxon>
        <taxon>Apioideae</taxon>
        <taxon>apioid superclade</taxon>
        <taxon>Tordylieae</taxon>
        <taxon>Tordyliinae</taxon>
        <taxon>Heracleum</taxon>
    </lineage>
</organism>
<keyword evidence="3 9" id="KW-0813">Transport</keyword>
<sequence length="161" mass="18255">MTELHRLVYAQVLSSHALTWQIALIYLASCKKQGMGLLKILLYKQPVGHNQVLLKNTEICRMYEFDNVGSNAMKIARVNHWKHGKKGSGVFWLQQAQDEFRLNRIAQPLFDFVGKSVSDESFKQWEGLIELLGSQSKAAGGLDFLHRLTLATNLGRAILEE</sequence>
<keyword evidence="6 9" id="KW-0811">Translocation</keyword>
<reference evidence="11" key="1">
    <citation type="submission" date="2023-02" db="EMBL/GenBank/DDBJ databases">
        <title>Genome of toxic invasive species Heracleum sosnowskyi carries increased number of genes despite the absence of recent whole-genome duplications.</title>
        <authorList>
            <person name="Schelkunov M."/>
            <person name="Shtratnikova V."/>
            <person name="Makarenko M."/>
            <person name="Klepikova A."/>
            <person name="Omelchenko D."/>
            <person name="Novikova G."/>
            <person name="Obukhova E."/>
            <person name="Bogdanov V."/>
            <person name="Penin A."/>
            <person name="Logacheva M."/>
        </authorList>
    </citation>
    <scope>NUCLEOTIDE SEQUENCE</scope>
    <source>
        <strain evidence="11">Hsosn_3</strain>
        <tissue evidence="11">Leaf</tissue>
    </source>
</reference>